<reference evidence="2" key="1">
    <citation type="submission" date="2023-03" db="EMBL/GenBank/DDBJ databases">
        <title>Massive genome expansion in bonnet fungi (Mycena s.s.) driven by repeated elements and novel gene families across ecological guilds.</title>
        <authorList>
            <consortium name="Lawrence Berkeley National Laboratory"/>
            <person name="Harder C.B."/>
            <person name="Miyauchi S."/>
            <person name="Viragh M."/>
            <person name="Kuo A."/>
            <person name="Thoen E."/>
            <person name="Andreopoulos B."/>
            <person name="Lu D."/>
            <person name="Skrede I."/>
            <person name="Drula E."/>
            <person name="Henrissat B."/>
            <person name="Morin E."/>
            <person name="Kohler A."/>
            <person name="Barry K."/>
            <person name="LaButti K."/>
            <person name="Morin E."/>
            <person name="Salamov A."/>
            <person name="Lipzen A."/>
            <person name="Mereny Z."/>
            <person name="Hegedus B."/>
            <person name="Baldrian P."/>
            <person name="Stursova M."/>
            <person name="Weitz H."/>
            <person name="Taylor A."/>
            <person name="Grigoriev I.V."/>
            <person name="Nagy L.G."/>
            <person name="Martin F."/>
            <person name="Kauserud H."/>
        </authorList>
    </citation>
    <scope>NUCLEOTIDE SEQUENCE</scope>
    <source>
        <strain evidence="2">CBHHK182m</strain>
    </source>
</reference>
<feature type="signal peptide" evidence="1">
    <location>
        <begin position="1"/>
        <end position="18"/>
    </location>
</feature>
<evidence type="ECO:0000256" key="1">
    <source>
        <dbReference type="SAM" id="SignalP"/>
    </source>
</evidence>
<evidence type="ECO:0000313" key="2">
    <source>
        <dbReference type="EMBL" id="KAJ7771713.1"/>
    </source>
</evidence>
<sequence length="159" mass="17951">MSVGHIFLWLLCIEVSLNLRTMLGSRTMLSRQPLPDGSRQLLLAPIQPLRAAQKRSNDACFSVARTLTTVVLDATEGVEDRRAPSSTPVLLRSPELYELLGRYVRRCLSGQVDQSDSEQRISPFQESINHGRRCRRPSRQRDYGSQECPALQLRGFSLP</sequence>
<dbReference type="EMBL" id="JARKIB010000015">
    <property type="protein sequence ID" value="KAJ7771713.1"/>
    <property type="molecule type" value="Genomic_DNA"/>
</dbReference>
<proteinExistence type="predicted"/>
<evidence type="ECO:0008006" key="4">
    <source>
        <dbReference type="Google" id="ProtNLM"/>
    </source>
</evidence>
<protein>
    <recommendedName>
        <fullName evidence="4">Secreted protein</fullName>
    </recommendedName>
</protein>
<comment type="caution">
    <text evidence="2">The sequence shown here is derived from an EMBL/GenBank/DDBJ whole genome shotgun (WGS) entry which is preliminary data.</text>
</comment>
<name>A0AAD7NR05_9AGAR</name>
<dbReference type="Proteomes" id="UP001215598">
    <property type="component" value="Unassembled WGS sequence"/>
</dbReference>
<organism evidence="2 3">
    <name type="scientific">Mycena metata</name>
    <dbReference type="NCBI Taxonomy" id="1033252"/>
    <lineage>
        <taxon>Eukaryota</taxon>
        <taxon>Fungi</taxon>
        <taxon>Dikarya</taxon>
        <taxon>Basidiomycota</taxon>
        <taxon>Agaricomycotina</taxon>
        <taxon>Agaricomycetes</taxon>
        <taxon>Agaricomycetidae</taxon>
        <taxon>Agaricales</taxon>
        <taxon>Marasmiineae</taxon>
        <taxon>Mycenaceae</taxon>
        <taxon>Mycena</taxon>
    </lineage>
</organism>
<feature type="chain" id="PRO_5042215925" description="Secreted protein" evidence="1">
    <location>
        <begin position="19"/>
        <end position="159"/>
    </location>
</feature>
<evidence type="ECO:0000313" key="3">
    <source>
        <dbReference type="Proteomes" id="UP001215598"/>
    </source>
</evidence>
<keyword evidence="3" id="KW-1185">Reference proteome</keyword>
<accession>A0AAD7NR05</accession>
<gene>
    <name evidence="2" type="ORF">B0H16DRAFT_193205</name>
</gene>
<dbReference type="AlphaFoldDB" id="A0AAD7NR05"/>
<keyword evidence="1" id="KW-0732">Signal</keyword>